<dbReference type="EMBL" id="JAMKBI010000001">
    <property type="protein sequence ID" value="MCZ8531840.1"/>
    <property type="molecule type" value="Genomic_DNA"/>
</dbReference>
<organism evidence="1 2">
    <name type="scientific">Psychrobacillus psychrodurans</name>
    <dbReference type="NCBI Taxonomy" id="126157"/>
    <lineage>
        <taxon>Bacteria</taxon>
        <taxon>Bacillati</taxon>
        <taxon>Bacillota</taxon>
        <taxon>Bacilli</taxon>
        <taxon>Bacillales</taxon>
        <taxon>Bacillaceae</taxon>
        <taxon>Psychrobacillus</taxon>
    </lineage>
</organism>
<dbReference type="AlphaFoldDB" id="A0A9X3R7S4"/>
<sequence length="138" mass="15956">MGELKNCPSCGEFFNYTGLREVCNNCAMNEEKQYEVVYRFLRKRENRAATVERIVEATGIEESLLHKWVRKNRLQPAMFPNLGYPCDNCGKITQQGKLCVSCTEELKSGLRQFDAAKEFRDKVANQDHGTYHADIKRK</sequence>
<reference evidence="1" key="1">
    <citation type="submission" date="2022-05" db="EMBL/GenBank/DDBJ databases">
        <authorList>
            <person name="Colautti A."/>
            <person name="Iacumin L."/>
        </authorList>
    </citation>
    <scope>NUCLEOTIDE SEQUENCE</scope>
    <source>
        <strain evidence="1">DSM 30747</strain>
    </source>
</reference>
<evidence type="ECO:0000313" key="1">
    <source>
        <dbReference type="EMBL" id="MCZ8531840.1"/>
    </source>
</evidence>
<protein>
    <recommendedName>
        <fullName evidence="3">Flagellar operon protein TIGR03826</fullName>
    </recommendedName>
</protein>
<name>A0A9X3R7S4_9BACI</name>
<dbReference type="Proteomes" id="UP001152172">
    <property type="component" value="Unassembled WGS sequence"/>
</dbReference>
<proteinExistence type="predicted"/>
<keyword evidence="2" id="KW-1185">Reference proteome</keyword>
<evidence type="ECO:0008006" key="3">
    <source>
        <dbReference type="Google" id="ProtNLM"/>
    </source>
</evidence>
<accession>A0A9X3R7S4</accession>
<dbReference type="NCBIfam" id="TIGR03826">
    <property type="entry name" value="YvyF"/>
    <property type="match status" value="1"/>
</dbReference>
<comment type="caution">
    <text evidence="1">The sequence shown here is derived from an EMBL/GenBank/DDBJ whole genome shotgun (WGS) entry which is preliminary data.</text>
</comment>
<dbReference type="RefSeq" id="WP_269920534.1">
    <property type="nucleotide sequence ID" value="NZ_JAMKBI010000001.1"/>
</dbReference>
<dbReference type="InterPro" id="IPR022258">
    <property type="entry name" value="Flagellar_operon_YvyF"/>
</dbReference>
<gene>
    <name evidence="1" type="ORF">M9R61_00605</name>
</gene>
<evidence type="ECO:0000313" key="2">
    <source>
        <dbReference type="Proteomes" id="UP001152172"/>
    </source>
</evidence>